<reference evidence="14 15" key="1">
    <citation type="submission" date="2017-07" db="EMBL/GenBank/DDBJ databases">
        <title>Complete genome sequence of Actinoalloteichus hoggarensis DSM 45943, type strain of Actinoalloteichus hoggarensis.</title>
        <authorList>
            <person name="Ruckert C."/>
            <person name="Nouioui I."/>
            <person name="Willmese J."/>
            <person name="van Wezel G."/>
            <person name="Klenk H.-P."/>
            <person name="Kalinowski J."/>
            <person name="Zotchev S.B."/>
        </authorList>
    </citation>
    <scope>NUCLEOTIDE SEQUENCE [LARGE SCALE GENOMIC DNA]</scope>
    <source>
        <strain evidence="14 15">DSM 45943</strain>
    </source>
</reference>
<dbReference type="Pfam" id="PF02628">
    <property type="entry name" value="COX15-CtaA"/>
    <property type="match status" value="1"/>
</dbReference>
<evidence type="ECO:0000256" key="13">
    <source>
        <dbReference type="SAM" id="Phobius"/>
    </source>
</evidence>
<dbReference type="AlphaFoldDB" id="A0A221W2J3"/>
<organism evidence="14 15">
    <name type="scientific">Actinoalloteichus hoggarensis</name>
    <dbReference type="NCBI Taxonomy" id="1470176"/>
    <lineage>
        <taxon>Bacteria</taxon>
        <taxon>Bacillati</taxon>
        <taxon>Actinomycetota</taxon>
        <taxon>Actinomycetes</taxon>
        <taxon>Pseudonocardiales</taxon>
        <taxon>Pseudonocardiaceae</taxon>
        <taxon>Actinoalloteichus</taxon>
    </lineage>
</organism>
<keyword evidence="7" id="KW-0408">Iron</keyword>
<dbReference type="OrthoDB" id="5241540at2"/>
<dbReference type="GO" id="GO:0006784">
    <property type="term" value="P:heme A biosynthetic process"/>
    <property type="evidence" value="ECO:0007669"/>
    <property type="project" value="InterPro"/>
</dbReference>
<feature type="transmembrane region" description="Helical" evidence="13">
    <location>
        <begin position="183"/>
        <end position="204"/>
    </location>
</feature>
<proteinExistence type="predicted"/>
<comment type="pathway">
    <text evidence="11">Porphyrin-containing compound metabolism.</text>
</comment>
<dbReference type="Proteomes" id="UP000204221">
    <property type="component" value="Chromosome"/>
</dbReference>
<keyword evidence="2" id="KW-1003">Cell membrane</keyword>
<keyword evidence="10" id="KW-1015">Disulfide bond</keyword>
<evidence type="ECO:0000256" key="11">
    <source>
        <dbReference type="ARBA" id="ARBA00023444"/>
    </source>
</evidence>
<feature type="region of interest" description="Disordered" evidence="12">
    <location>
        <begin position="317"/>
        <end position="336"/>
    </location>
</feature>
<keyword evidence="9 13" id="KW-0472">Membrane</keyword>
<dbReference type="KEGG" id="ahg:AHOG_11775"/>
<keyword evidence="15" id="KW-1185">Reference proteome</keyword>
<keyword evidence="6" id="KW-0560">Oxidoreductase</keyword>
<dbReference type="PANTHER" id="PTHR35457">
    <property type="entry name" value="HEME A SYNTHASE"/>
    <property type="match status" value="1"/>
</dbReference>
<dbReference type="EMBL" id="CP022521">
    <property type="protein sequence ID" value="ASO19998.1"/>
    <property type="molecule type" value="Genomic_DNA"/>
</dbReference>
<feature type="transmembrane region" description="Helical" evidence="13">
    <location>
        <begin position="139"/>
        <end position="162"/>
    </location>
</feature>
<evidence type="ECO:0000313" key="14">
    <source>
        <dbReference type="EMBL" id="ASO19998.1"/>
    </source>
</evidence>
<comment type="subcellular location">
    <subcellularLocation>
        <location evidence="1">Membrane</location>
        <topology evidence="1">Multi-pass membrane protein</topology>
    </subcellularLocation>
</comment>
<evidence type="ECO:0000256" key="1">
    <source>
        <dbReference type="ARBA" id="ARBA00004141"/>
    </source>
</evidence>
<evidence type="ECO:0000256" key="4">
    <source>
        <dbReference type="ARBA" id="ARBA00022723"/>
    </source>
</evidence>
<evidence type="ECO:0000256" key="12">
    <source>
        <dbReference type="SAM" id="MobiDB-lite"/>
    </source>
</evidence>
<evidence type="ECO:0000256" key="6">
    <source>
        <dbReference type="ARBA" id="ARBA00023002"/>
    </source>
</evidence>
<feature type="transmembrane region" description="Helical" evidence="13">
    <location>
        <begin position="27"/>
        <end position="46"/>
    </location>
</feature>
<dbReference type="PANTHER" id="PTHR35457:SF1">
    <property type="entry name" value="HEME A SYNTHASE"/>
    <property type="match status" value="1"/>
</dbReference>
<evidence type="ECO:0000256" key="7">
    <source>
        <dbReference type="ARBA" id="ARBA00023004"/>
    </source>
</evidence>
<dbReference type="InterPro" id="IPR050450">
    <property type="entry name" value="COX15/CtaA_HemeA_synthase"/>
</dbReference>
<gene>
    <name evidence="14" type="primary">ctaA</name>
    <name evidence="14" type="ORF">AHOG_11775</name>
</gene>
<feature type="transmembrane region" description="Helical" evidence="13">
    <location>
        <begin position="87"/>
        <end position="106"/>
    </location>
</feature>
<feature type="transmembrane region" description="Helical" evidence="13">
    <location>
        <begin position="283"/>
        <end position="303"/>
    </location>
</feature>
<evidence type="ECO:0000256" key="2">
    <source>
        <dbReference type="ARBA" id="ARBA00022475"/>
    </source>
</evidence>
<keyword evidence="5 13" id="KW-1133">Transmembrane helix</keyword>
<feature type="transmembrane region" description="Helical" evidence="13">
    <location>
        <begin position="257"/>
        <end position="277"/>
    </location>
</feature>
<keyword evidence="8" id="KW-0350">Heme biosynthesis</keyword>
<sequence>MHAVPQRDASSRVTDRLPNVGSRVMRLLFLINLICQTVIAVTGSVVRVTGSGLGCDAWPECHPGSMVPVAHPEMDAITQWIEFGNRLLSVGIGAVALLCLLGALGLRPRRPRVVRLAAITLAGTLLQALIGGITVWMDLTWWTVATHLLVSMCLVWTAVIMLRSANEGDREPRRLVPAAIQHLAGVATGVLAALIIMGTLVTAAGPHAGDPNTPRLDLPIDVLAQVHAELLFLFLGMLIALAFIFRAVEAPARAWRGYWWLLGVVLAQGAIGMVQYWTGVPEVLVTLHVLGAALVVVACAWLWTTLRDRGPAPAAFDAARPNRKPTGRRGEFASTG</sequence>
<evidence type="ECO:0000313" key="15">
    <source>
        <dbReference type="Proteomes" id="UP000204221"/>
    </source>
</evidence>
<evidence type="ECO:0000256" key="8">
    <source>
        <dbReference type="ARBA" id="ARBA00023133"/>
    </source>
</evidence>
<evidence type="ECO:0000256" key="5">
    <source>
        <dbReference type="ARBA" id="ARBA00022989"/>
    </source>
</evidence>
<keyword evidence="4" id="KW-0479">Metal-binding</keyword>
<keyword evidence="3 13" id="KW-0812">Transmembrane</keyword>
<dbReference type="GO" id="GO:0016020">
    <property type="term" value="C:membrane"/>
    <property type="evidence" value="ECO:0007669"/>
    <property type="project" value="UniProtKB-SubCell"/>
</dbReference>
<evidence type="ECO:0000256" key="10">
    <source>
        <dbReference type="ARBA" id="ARBA00023157"/>
    </source>
</evidence>
<dbReference type="GO" id="GO:0046872">
    <property type="term" value="F:metal ion binding"/>
    <property type="evidence" value="ECO:0007669"/>
    <property type="project" value="UniProtKB-KW"/>
</dbReference>
<feature type="transmembrane region" description="Helical" evidence="13">
    <location>
        <begin position="224"/>
        <end position="245"/>
    </location>
</feature>
<dbReference type="InterPro" id="IPR003780">
    <property type="entry name" value="COX15/CtaA_fam"/>
</dbReference>
<name>A0A221W2J3_9PSEU</name>
<feature type="transmembrane region" description="Helical" evidence="13">
    <location>
        <begin position="113"/>
        <end position="133"/>
    </location>
</feature>
<protein>
    <submittedName>
        <fullName evidence="14">Heme A synthase</fullName>
    </submittedName>
</protein>
<accession>A0A221W2J3</accession>
<evidence type="ECO:0000256" key="9">
    <source>
        <dbReference type="ARBA" id="ARBA00023136"/>
    </source>
</evidence>
<evidence type="ECO:0000256" key="3">
    <source>
        <dbReference type="ARBA" id="ARBA00022692"/>
    </source>
</evidence>
<dbReference type="GO" id="GO:0016491">
    <property type="term" value="F:oxidoreductase activity"/>
    <property type="evidence" value="ECO:0007669"/>
    <property type="project" value="UniProtKB-KW"/>
</dbReference>